<evidence type="ECO:0000259" key="2">
    <source>
        <dbReference type="Pfam" id="PF01370"/>
    </source>
</evidence>
<dbReference type="EC" id="5.1.3.2" evidence="3"/>
<sequence length="326" mass="35566">MTTLVTGGNGWVPSHVVKRLADRGEPVVSYDLMEPDDLFRELLGESAERVTWEQGDVTDRGRLAEVAARHGVDAVVHMAAITPRPERERREPDRIVAVNLGGTVNALEVARALPVCRRFVHVSSGAVWGEASGAAVLDELSPANATGLYGVTKLAGERVALRYAELFGLNIVAVRPANVYGPMERDTPGYVGATELREMLRVWAAGETVRVNSLAGPFLDWTWVGDIAEGIERVWAAPSLPHRLYVLSCGQTYGIGDVLRIWSELLPDLRYEQVDEAEANIVVSGGPPGPVPSNARLRADLDWAPATPIREGMRRYLDWIVAHGPQ</sequence>
<evidence type="ECO:0000256" key="1">
    <source>
        <dbReference type="ARBA" id="ARBA00007637"/>
    </source>
</evidence>
<dbReference type="EMBL" id="CADCWF010000191">
    <property type="protein sequence ID" value="CAA9564277.1"/>
    <property type="molecule type" value="Genomic_DNA"/>
</dbReference>
<accession>A0A6J4V1G5</accession>
<dbReference type="GO" id="GO:0003978">
    <property type="term" value="F:UDP-glucose 4-epimerase activity"/>
    <property type="evidence" value="ECO:0007669"/>
    <property type="project" value="UniProtKB-EC"/>
</dbReference>
<dbReference type="InterPro" id="IPR001509">
    <property type="entry name" value="Epimerase_deHydtase"/>
</dbReference>
<evidence type="ECO:0000313" key="3">
    <source>
        <dbReference type="EMBL" id="CAA9564277.1"/>
    </source>
</evidence>
<gene>
    <name evidence="3" type="ORF">AVDCRST_MAG59-2836</name>
</gene>
<dbReference type="SUPFAM" id="SSF51735">
    <property type="entry name" value="NAD(P)-binding Rossmann-fold domains"/>
    <property type="match status" value="1"/>
</dbReference>
<dbReference type="AlphaFoldDB" id="A0A6J4V1G5"/>
<dbReference type="Pfam" id="PF01370">
    <property type="entry name" value="Epimerase"/>
    <property type="match status" value="1"/>
</dbReference>
<organism evidence="3">
    <name type="scientific">uncultured Thermomicrobiales bacterium</name>
    <dbReference type="NCBI Taxonomy" id="1645740"/>
    <lineage>
        <taxon>Bacteria</taxon>
        <taxon>Pseudomonadati</taxon>
        <taxon>Thermomicrobiota</taxon>
        <taxon>Thermomicrobia</taxon>
        <taxon>Thermomicrobiales</taxon>
        <taxon>environmental samples</taxon>
    </lineage>
</organism>
<dbReference type="Gene3D" id="3.40.50.720">
    <property type="entry name" value="NAD(P)-binding Rossmann-like Domain"/>
    <property type="match status" value="1"/>
</dbReference>
<feature type="domain" description="NAD-dependent epimerase/dehydratase" evidence="2">
    <location>
        <begin position="4"/>
        <end position="238"/>
    </location>
</feature>
<reference evidence="3" key="1">
    <citation type="submission" date="2020-02" db="EMBL/GenBank/DDBJ databases">
        <authorList>
            <person name="Meier V. D."/>
        </authorList>
    </citation>
    <scope>NUCLEOTIDE SEQUENCE</scope>
    <source>
        <strain evidence="3">AVDCRST_MAG59</strain>
    </source>
</reference>
<dbReference type="InterPro" id="IPR036291">
    <property type="entry name" value="NAD(P)-bd_dom_sf"/>
</dbReference>
<protein>
    <submittedName>
        <fullName evidence="3">UDP-glucose 4-epimerase</fullName>
        <ecNumber evidence="3">5.1.3.2</ecNumber>
    </submittedName>
</protein>
<proteinExistence type="inferred from homology"/>
<comment type="similarity">
    <text evidence="1">Belongs to the NAD(P)-dependent epimerase/dehydratase family.</text>
</comment>
<keyword evidence="3" id="KW-0413">Isomerase</keyword>
<name>A0A6J4V1G5_9BACT</name>
<dbReference type="PANTHER" id="PTHR43000">
    <property type="entry name" value="DTDP-D-GLUCOSE 4,6-DEHYDRATASE-RELATED"/>
    <property type="match status" value="1"/>
</dbReference>